<gene>
    <name evidence="2" type="ORF">GJ744_004012</name>
</gene>
<name>A0A8H7DZE7_9EURO</name>
<accession>A0A8H7DZE7</accession>
<dbReference type="Proteomes" id="UP000606974">
    <property type="component" value="Unassembled WGS sequence"/>
</dbReference>
<evidence type="ECO:0000313" key="3">
    <source>
        <dbReference type="Proteomes" id="UP000606974"/>
    </source>
</evidence>
<dbReference type="PANTHER" id="PTHR10622:SF10">
    <property type="entry name" value="HET DOMAIN-CONTAINING PROTEIN"/>
    <property type="match status" value="1"/>
</dbReference>
<keyword evidence="3" id="KW-1185">Reference proteome</keyword>
<proteinExistence type="predicted"/>
<sequence>MRFPKVGPHGELTLTKDLTTTPAPHAVLSQTRGADNDEITFHDLDIGSGTRAATQSFCFAPIQPGRTAWTTSEWTHAASTKPAVSSSPKPSTPCSAGIKMRPKCYVYLSDVSTCHEDEQPTQKTWETAFRHSRWFTPGWTLQELLAPRLVEFFSREGRPLGSKQSLEGIIHEITDIPVATIRGCPLSTFSVDERLRWPISRDTKRVEDKAYCLLGIFGVFLPLIYGEDAYKRLRQGSRRALADSALSFDPTR</sequence>
<reference evidence="2" key="1">
    <citation type="submission" date="2020-02" db="EMBL/GenBank/DDBJ databases">
        <authorList>
            <person name="Palmer J.M."/>
        </authorList>
    </citation>
    <scope>NUCLEOTIDE SEQUENCE</scope>
    <source>
        <strain evidence="2">EPUS1.4</strain>
        <tissue evidence="2">Thallus</tissue>
    </source>
</reference>
<comment type="caution">
    <text evidence="2">The sequence shown here is derived from an EMBL/GenBank/DDBJ whole genome shotgun (WGS) entry which is preliminary data.</text>
</comment>
<organism evidence="2 3">
    <name type="scientific">Endocarpon pusillum</name>
    <dbReference type="NCBI Taxonomy" id="364733"/>
    <lineage>
        <taxon>Eukaryota</taxon>
        <taxon>Fungi</taxon>
        <taxon>Dikarya</taxon>
        <taxon>Ascomycota</taxon>
        <taxon>Pezizomycotina</taxon>
        <taxon>Eurotiomycetes</taxon>
        <taxon>Chaetothyriomycetidae</taxon>
        <taxon>Verrucariales</taxon>
        <taxon>Verrucariaceae</taxon>
        <taxon>Endocarpon</taxon>
    </lineage>
</organism>
<feature type="region of interest" description="Disordered" evidence="1">
    <location>
        <begin position="1"/>
        <end position="21"/>
    </location>
</feature>
<protein>
    <recommendedName>
        <fullName evidence="4">Heterokaryon incompatibility domain-containing protein</fullName>
    </recommendedName>
</protein>
<evidence type="ECO:0000256" key="1">
    <source>
        <dbReference type="SAM" id="MobiDB-lite"/>
    </source>
</evidence>
<dbReference type="PANTHER" id="PTHR10622">
    <property type="entry name" value="HET DOMAIN-CONTAINING PROTEIN"/>
    <property type="match status" value="1"/>
</dbReference>
<dbReference type="AlphaFoldDB" id="A0A8H7DZE7"/>
<dbReference type="OrthoDB" id="674604at2759"/>
<evidence type="ECO:0008006" key="4">
    <source>
        <dbReference type="Google" id="ProtNLM"/>
    </source>
</evidence>
<dbReference type="EMBL" id="JAACFV010000186">
    <property type="protein sequence ID" value="KAF7503290.1"/>
    <property type="molecule type" value="Genomic_DNA"/>
</dbReference>
<evidence type="ECO:0000313" key="2">
    <source>
        <dbReference type="EMBL" id="KAF7503290.1"/>
    </source>
</evidence>